<gene>
    <name evidence="8" type="ORF">HMPREF2137_08250</name>
</gene>
<dbReference type="GO" id="GO:0009007">
    <property type="term" value="F:site-specific DNA-methyltransferase (adenine-specific) activity"/>
    <property type="evidence" value="ECO:0007669"/>
    <property type="project" value="UniProtKB-EC"/>
</dbReference>
<accession>A0A095ZJ77</accession>
<dbReference type="PROSITE" id="PS00092">
    <property type="entry name" value="N6_MTASE"/>
    <property type="match status" value="1"/>
</dbReference>
<dbReference type="PANTHER" id="PTHR33841:SF5">
    <property type="entry name" value="DNA METHYLASE (MODIFICATION METHYLASE) (METHYLTRANSFERASE)-RELATED"/>
    <property type="match status" value="1"/>
</dbReference>
<dbReference type="Gene3D" id="3.40.50.150">
    <property type="entry name" value="Vaccinia Virus protein VP39"/>
    <property type="match status" value="1"/>
</dbReference>
<dbReference type="Proteomes" id="UP000029556">
    <property type="component" value="Unassembled WGS sequence"/>
</dbReference>
<name>A0A095ZJ77_9BACT</name>
<dbReference type="AlphaFoldDB" id="A0A095ZJ77"/>
<evidence type="ECO:0000256" key="2">
    <source>
        <dbReference type="ARBA" id="ARBA00011900"/>
    </source>
</evidence>
<dbReference type="SUPFAM" id="SSF53335">
    <property type="entry name" value="S-adenosyl-L-methionine-dependent methyltransferases"/>
    <property type="match status" value="1"/>
</dbReference>
<dbReference type="GO" id="GO:0003676">
    <property type="term" value="F:nucleic acid binding"/>
    <property type="evidence" value="ECO:0007669"/>
    <property type="project" value="InterPro"/>
</dbReference>
<evidence type="ECO:0000256" key="1">
    <source>
        <dbReference type="ARBA" id="ARBA00006594"/>
    </source>
</evidence>
<organism evidence="8 9">
    <name type="scientific">Hoylesella buccalis DNF00853</name>
    <dbReference type="NCBI Taxonomy" id="1401074"/>
    <lineage>
        <taxon>Bacteria</taxon>
        <taxon>Pseudomonadati</taxon>
        <taxon>Bacteroidota</taxon>
        <taxon>Bacteroidia</taxon>
        <taxon>Bacteroidales</taxon>
        <taxon>Prevotellaceae</taxon>
        <taxon>Hoylesella</taxon>
    </lineage>
</organism>
<dbReference type="EMBL" id="JRNN01000070">
    <property type="protein sequence ID" value="KGF34416.1"/>
    <property type="molecule type" value="Genomic_DNA"/>
</dbReference>
<evidence type="ECO:0000313" key="9">
    <source>
        <dbReference type="Proteomes" id="UP000029556"/>
    </source>
</evidence>
<evidence type="ECO:0000256" key="4">
    <source>
        <dbReference type="ARBA" id="ARBA00022679"/>
    </source>
</evidence>
<keyword evidence="5" id="KW-0949">S-adenosyl-L-methionine</keyword>
<keyword evidence="3" id="KW-0489">Methyltransferase</keyword>
<dbReference type="InterPro" id="IPR002052">
    <property type="entry name" value="DNA_methylase_N6_adenine_CS"/>
</dbReference>
<protein>
    <recommendedName>
        <fullName evidence="2">site-specific DNA-methyltransferase (adenine-specific)</fullName>
        <ecNumber evidence="2">2.1.1.72</ecNumber>
    </recommendedName>
</protein>
<reference evidence="8 9" key="1">
    <citation type="submission" date="2014-07" db="EMBL/GenBank/DDBJ databases">
        <authorList>
            <person name="McCorrison J."/>
            <person name="Sanka R."/>
            <person name="Torralba M."/>
            <person name="Gillis M."/>
            <person name="Haft D.H."/>
            <person name="Methe B."/>
            <person name="Sutton G."/>
            <person name="Nelson K.E."/>
        </authorList>
    </citation>
    <scope>NUCLEOTIDE SEQUENCE [LARGE SCALE GENOMIC DNA]</scope>
    <source>
        <strain evidence="8 9">DNF00853</strain>
    </source>
</reference>
<evidence type="ECO:0000256" key="3">
    <source>
        <dbReference type="ARBA" id="ARBA00022603"/>
    </source>
</evidence>
<dbReference type="PRINTS" id="PR00507">
    <property type="entry name" value="N12N6MTFRASE"/>
</dbReference>
<sequence length="629" mass="72034">MNKSTIELVKTFSDLEIKLISQYVSGTETKISNSFTLSNSELDLISKSVHIDVLNSLVLLYVKHTCTDFTPETIPDIIIGSYTPVDISISVNEIQLIPDLCEQLHINYLNSETVLRNNIVRQIKSKKHLIQNGAIYTQDSIAYFIVKYTLSKLKKRDLENFKILDFAIGTGRFYRQILTIFEEECGISNDDAILHHVYGVDIDPIAVTISRLISFSKLNNKSISHLLTICNNIICKNALIREQPFDDVEAISKEDCNGLFFSGFDAIVSNPPYLVLKPNKNKMTKESVDKINYMAKYFRNSNFYKYAIEGMLNLYQLSIESMIGMLKVNGEMGIICPSTLFADISAAKLRKHLLSKHKVSFIKYFSEYDSLFDNVTQATCIFNLTKNGKTNTIAIEQNGKKYNISFSSVKKLFPDNWEIPAIDKIEWDILSKIASFSKLKECSYIRNKRGELDLTLYKEYITLSQTDLRLVRGNMITANGIVDKNHEYVSREFLSKKSSDYLKHDYGHRRLICQQISNQAQKVRLKFVICQKNDILGNSCNYITVPDALLNKVYVLLNSALLNWRFKITSTNNHINNYELGELPIIDIDKLSTSIMESDPISRDKAICRLYGLDINETNYIVNKYYDTI</sequence>
<dbReference type="EC" id="2.1.1.72" evidence="2"/>
<feature type="domain" description="Type II methyltransferase M.TaqI-like" evidence="7">
    <location>
        <begin position="195"/>
        <end position="368"/>
    </location>
</feature>
<dbReference type="Pfam" id="PF07669">
    <property type="entry name" value="Eco57I"/>
    <property type="match status" value="1"/>
</dbReference>
<dbReference type="InterPro" id="IPR050953">
    <property type="entry name" value="N4_N6_ade-DNA_methylase"/>
</dbReference>
<comment type="catalytic activity">
    <reaction evidence="6">
        <text>a 2'-deoxyadenosine in DNA + S-adenosyl-L-methionine = an N(6)-methyl-2'-deoxyadenosine in DNA + S-adenosyl-L-homocysteine + H(+)</text>
        <dbReference type="Rhea" id="RHEA:15197"/>
        <dbReference type="Rhea" id="RHEA-COMP:12418"/>
        <dbReference type="Rhea" id="RHEA-COMP:12419"/>
        <dbReference type="ChEBI" id="CHEBI:15378"/>
        <dbReference type="ChEBI" id="CHEBI:57856"/>
        <dbReference type="ChEBI" id="CHEBI:59789"/>
        <dbReference type="ChEBI" id="CHEBI:90615"/>
        <dbReference type="ChEBI" id="CHEBI:90616"/>
        <dbReference type="EC" id="2.1.1.72"/>
    </reaction>
</comment>
<comment type="similarity">
    <text evidence="1">Belongs to the N(4)/N(6)-methyltransferase family.</text>
</comment>
<dbReference type="InterPro" id="IPR029063">
    <property type="entry name" value="SAM-dependent_MTases_sf"/>
</dbReference>
<evidence type="ECO:0000256" key="6">
    <source>
        <dbReference type="ARBA" id="ARBA00047942"/>
    </source>
</evidence>
<evidence type="ECO:0000256" key="5">
    <source>
        <dbReference type="ARBA" id="ARBA00022691"/>
    </source>
</evidence>
<dbReference type="InterPro" id="IPR011639">
    <property type="entry name" value="MethylTrfase_TaqI-like_dom"/>
</dbReference>
<keyword evidence="4" id="KW-0808">Transferase</keyword>
<comment type="caution">
    <text evidence="8">The sequence shown here is derived from an EMBL/GenBank/DDBJ whole genome shotgun (WGS) entry which is preliminary data.</text>
</comment>
<evidence type="ECO:0000313" key="8">
    <source>
        <dbReference type="EMBL" id="KGF34416.1"/>
    </source>
</evidence>
<evidence type="ECO:0000259" key="7">
    <source>
        <dbReference type="Pfam" id="PF07669"/>
    </source>
</evidence>
<proteinExistence type="inferred from homology"/>
<dbReference type="GO" id="GO:0032259">
    <property type="term" value="P:methylation"/>
    <property type="evidence" value="ECO:0007669"/>
    <property type="project" value="UniProtKB-KW"/>
</dbReference>
<dbReference type="PANTHER" id="PTHR33841">
    <property type="entry name" value="DNA METHYLTRANSFERASE YEEA-RELATED"/>
    <property type="match status" value="1"/>
</dbReference>
<dbReference type="GO" id="GO:0006304">
    <property type="term" value="P:DNA modification"/>
    <property type="evidence" value="ECO:0007669"/>
    <property type="project" value="InterPro"/>
</dbReference>